<dbReference type="EMBL" id="JAUIRO010000001">
    <property type="protein sequence ID" value="KAK0732959.1"/>
    <property type="molecule type" value="Genomic_DNA"/>
</dbReference>
<reference evidence="1" key="1">
    <citation type="submission" date="2023-06" db="EMBL/GenBank/DDBJ databases">
        <title>Genome-scale phylogeny and comparative genomics of the fungal order Sordariales.</title>
        <authorList>
            <consortium name="Lawrence Berkeley National Laboratory"/>
            <person name="Hensen N."/>
            <person name="Bonometti L."/>
            <person name="Westerberg I."/>
            <person name="Brannstrom I.O."/>
            <person name="Guillou S."/>
            <person name="Cros-Aarteil S."/>
            <person name="Calhoun S."/>
            <person name="Haridas S."/>
            <person name="Kuo A."/>
            <person name="Mondo S."/>
            <person name="Pangilinan J."/>
            <person name="Riley R."/>
            <person name="LaButti K."/>
            <person name="Andreopoulos B."/>
            <person name="Lipzen A."/>
            <person name="Chen C."/>
            <person name="Yanf M."/>
            <person name="Daum C."/>
            <person name="Ng V."/>
            <person name="Clum A."/>
            <person name="Steindorff A."/>
            <person name="Ohm R."/>
            <person name="Martin F."/>
            <person name="Silar P."/>
            <person name="Natvig D."/>
            <person name="Lalanne C."/>
            <person name="Gautier V."/>
            <person name="Ament-velasquez S.L."/>
            <person name="Kruys A."/>
            <person name="Hutchinson M.I."/>
            <person name="Powell A.J."/>
            <person name="Barry K."/>
            <person name="Miller A.N."/>
            <person name="Grigoriev I.V."/>
            <person name="Debuchy R."/>
            <person name="Gladieux P."/>
            <person name="Thoren M.H."/>
            <person name="Johannesson H."/>
        </authorList>
    </citation>
    <scope>NUCLEOTIDE SEQUENCE</scope>
    <source>
        <strain evidence="1">SMH2392-1A</strain>
    </source>
</reference>
<dbReference type="GeneID" id="85316672"/>
<evidence type="ECO:0000313" key="2">
    <source>
        <dbReference type="Proteomes" id="UP001172101"/>
    </source>
</evidence>
<dbReference type="Proteomes" id="UP001172101">
    <property type="component" value="Unassembled WGS sequence"/>
</dbReference>
<keyword evidence="2" id="KW-1185">Reference proteome</keyword>
<evidence type="ECO:0000313" key="1">
    <source>
        <dbReference type="EMBL" id="KAK0732959.1"/>
    </source>
</evidence>
<gene>
    <name evidence="1" type="ORF">B0T26DRAFT_1413</name>
</gene>
<dbReference type="AlphaFoldDB" id="A0AA40BEU7"/>
<name>A0AA40BEU7_9PEZI</name>
<organism evidence="1 2">
    <name type="scientific">Lasiosphaeria miniovina</name>
    <dbReference type="NCBI Taxonomy" id="1954250"/>
    <lineage>
        <taxon>Eukaryota</taxon>
        <taxon>Fungi</taxon>
        <taxon>Dikarya</taxon>
        <taxon>Ascomycota</taxon>
        <taxon>Pezizomycotina</taxon>
        <taxon>Sordariomycetes</taxon>
        <taxon>Sordariomycetidae</taxon>
        <taxon>Sordariales</taxon>
        <taxon>Lasiosphaeriaceae</taxon>
        <taxon>Lasiosphaeria</taxon>
    </lineage>
</organism>
<dbReference type="RefSeq" id="XP_060301836.1">
    <property type="nucleotide sequence ID" value="XM_060433401.1"/>
</dbReference>
<sequence length="109" mass="12187">MHFEVLGSLFIGLVQGYTSRPGFFSALHHGISWLDATILDDFFWSFTFGAVGYRPPCPGYPLGFWKLRKDARVELLSQDKIANTLIKSRSTHRTLGQSSGVLGDLDPRV</sequence>
<protein>
    <submittedName>
        <fullName evidence="1">Uncharacterized protein</fullName>
    </submittedName>
</protein>
<proteinExistence type="predicted"/>
<accession>A0AA40BEU7</accession>
<comment type="caution">
    <text evidence="1">The sequence shown here is derived from an EMBL/GenBank/DDBJ whole genome shotgun (WGS) entry which is preliminary data.</text>
</comment>